<evidence type="ECO:0000256" key="1">
    <source>
        <dbReference type="ARBA" id="ARBA00010020"/>
    </source>
</evidence>
<organism evidence="4 5">
    <name type="scientific">Hibiscus sabdariffa</name>
    <name type="common">roselle</name>
    <dbReference type="NCBI Taxonomy" id="183260"/>
    <lineage>
        <taxon>Eukaryota</taxon>
        <taxon>Viridiplantae</taxon>
        <taxon>Streptophyta</taxon>
        <taxon>Embryophyta</taxon>
        <taxon>Tracheophyta</taxon>
        <taxon>Spermatophyta</taxon>
        <taxon>Magnoliopsida</taxon>
        <taxon>eudicotyledons</taxon>
        <taxon>Gunneridae</taxon>
        <taxon>Pentapetalae</taxon>
        <taxon>rosids</taxon>
        <taxon>malvids</taxon>
        <taxon>Malvales</taxon>
        <taxon>Malvaceae</taxon>
        <taxon>Malvoideae</taxon>
        <taxon>Hibiscus</taxon>
    </lineage>
</organism>
<feature type="region of interest" description="Disordered" evidence="3">
    <location>
        <begin position="189"/>
        <end position="209"/>
    </location>
</feature>
<name>A0ABR2B7M1_9ROSI</name>
<protein>
    <recommendedName>
        <fullName evidence="6">Protein ABIL1</fullName>
    </recommendedName>
</protein>
<dbReference type="Proteomes" id="UP001472677">
    <property type="component" value="Unassembled WGS sequence"/>
</dbReference>
<dbReference type="Gene3D" id="6.10.140.1620">
    <property type="match status" value="1"/>
</dbReference>
<dbReference type="PANTHER" id="PTHR10460">
    <property type="entry name" value="ABL INTERACTOR FAMILY MEMBER"/>
    <property type="match status" value="1"/>
</dbReference>
<dbReference type="InterPro" id="IPR028457">
    <property type="entry name" value="ABI"/>
</dbReference>
<feature type="compositionally biased region" description="Polar residues" evidence="3">
    <location>
        <begin position="189"/>
        <end position="202"/>
    </location>
</feature>
<dbReference type="EMBL" id="JBBPBM010000159">
    <property type="protein sequence ID" value="KAK8502969.1"/>
    <property type="molecule type" value="Genomic_DNA"/>
</dbReference>
<evidence type="ECO:0000256" key="2">
    <source>
        <dbReference type="ARBA" id="ARBA00025223"/>
    </source>
</evidence>
<reference evidence="4 5" key="1">
    <citation type="journal article" date="2024" name="G3 (Bethesda)">
        <title>Genome assembly of Hibiscus sabdariffa L. provides insights into metabolisms of medicinal natural products.</title>
        <authorList>
            <person name="Kim T."/>
        </authorList>
    </citation>
    <scope>NUCLEOTIDE SEQUENCE [LARGE SCALE GENOMIC DNA]</scope>
    <source>
        <strain evidence="4">TK-2024</strain>
        <tissue evidence="4">Old leaves</tissue>
    </source>
</reference>
<sequence length="314" mass="35059">MEVELTRPDDPAMTFDEVSMESRKSFTKALQELKNLRPQLYSAAKYSEKSFHHSEVKQIVLENIKDYAAKALVNTVDHLGTVASKLTDLLEQQTLEVSTMELKASCLNQQHLICQTYLDKEGLRQQQVSAFVPRHHKHYILPESVNKKLSSIQRVQTNPGQIYFQAKSLLQPSDTPVLKPLSWHLASKTNSTLNGTSQTLASNEVPEPRGNASKLFQLSENGVSRNKNASATAFPASPARMPTLSITHKELEGSKPSTAFRSRSFDNQKGENIRAPVRGKKGVAAFFGKQKAKLKALHILHEHTKKGNEGERGY</sequence>
<evidence type="ECO:0000313" key="5">
    <source>
        <dbReference type="Proteomes" id="UP001472677"/>
    </source>
</evidence>
<accession>A0ABR2B7M1</accession>
<evidence type="ECO:0008006" key="6">
    <source>
        <dbReference type="Google" id="ProtNLM"/>
    </source>
</evidence>
<keyword evidence="5" id="KW-1185">Reference proteome</keyword>
<comment type="function">
    <text evidence="2">Involved in regulation of actin and microtubule organization. Part of a WAVE complex that activates the Arp2/3 complex.</text>
</comment>
<evidence type="ECO:0000256" key="3">
    <source>
        <dbReference type="SAM" id="MobiDB-lite"/>
    </source>
</evidence>
<comment type="caution">
    <text evidence="4">The sequence shown here is derived from an EMBL/GenBank/DDBJ whole genome shotgun (WGS) entry which is preliminary data.</text>
</comment>
<gene>
    <name evidence="4" type="ORF">V6N12_054194</name>
</gene>
<evidence type="ECO:0000313" key="4">
    <source>
        <dbReference type="EMBL" id="KAK8502969.1"/>
    </source>
</evidence>
<dbReference type="PANTHER" id="PTHR10460:SF0">
    <property type="entry name" value="ABELSON INTERACTING PROTEIN, ISOFORM D"/>
    <property type="match status" value="1"/>
</dbReference>
<proteinExistence type="inferred from homology"/>
<comment type="similarity">
    <text evidence="1">Belongs to the ABI family.</text>
</comment>